<feature type="transmembrane region" description="Helical" evidence="1">
    <location>
        <begin position="70"/>
        <end position="99"/>
    </location>
</feature>
<feature type="transmembrane region" description="Helical" evidence="1">
    <location>
        <begin position="6"/>
        <end position="24"/>
    </location>
</feature>
<reference evidence="2 3" key="1">
    <citation type="journal article" date="2019" name="Extremophiles">
        <title>Biogeography of thermophiles and predominance of Thermus scotoductus in domestic water heaters.</title>
        <authorList>
            <person name="Wilpiszeski R.L."/>
            <person name="Zhang Z."/>
            <person name="House C.H."/>
        </authorList>
    </citation>
    <scope>NUCLEOTIDE SEQUENCE [LARGE SCALE GENOMIC DNA]</scope>
    <source>
        <strain evidence="2 3">27_S27</strain>
    </source>
</reference>
<feature type="transmembrane region" description="Helical" evidence="1">
    <location>
        <begin position="196"/>
        <end position="216"/>
    </location>
</feature>
<protein>
    <recommendedName>
        <fullName evidence="4">ABC transporter</fullName>
    </recommendedName>
</protein>
<evidence type="ECO:0000256" key="1">
    <source>
        <dbReference type="SAM" id="Phobius"/>
    </source>
</evidence>
<accession>A0A430RZM8</accession>
<evidence type="ECO:0000313" key="3">
    <source>
        <dbReference type="Proteomes" id="UP000286712"/>
    </source>
</evidence>
<keyword evidence="1" id="KW-0812">Transmembrane</keyword>
<dbReference type="RefSeq" id="WP_126186976.1">
    <property type="nucleotide sequence ID" value="NZ_PELM01000014.1"/>
</dbReference>
<dbReference type="InterPro" id="IPR051784">
    <property type="entry name" value="Nod_factor_ABC_transporter"/>
</dbReference>
<name>A0A430RZM8_THESC</name>
<dbReference type="PANTHER" id="PTHR43229:SF6">
    <property type="entry name" value="ABC-TYPE MULTIDRUG TRANSPORT SYSTEM, PERMEASE COMPONENT"/>
    <property type="match status" value="1"/>
</dbReference>
<feature type="transmembrane region" description="Helical" evidence="1">
    <location>
        <begin position="31"/>
        <end position="50"/>
    </location>
</feature>
<feature type="transmembrane region" description="Helical" evidence="1">
    <location>
        <begin position="111"/>
        <end position="136"/>
    </location>
</feature>
<keyword evidence="1" id="KW-0472">Membrane</keyword>
<dbReference type="Proteomes" id="UP000286712">
    <property type="component" value="Unassembled WGS sequence"/>
</dbReference>
<sequence length="232" mass="25089">MLAASVVFSLFFLGVHYLAGPALFGERLEALIVSLISWSLAFSLLSYTASTLTQESLAGLLEQLALTRPGLLGIVLVRAVLSLFQISLLIVPVVLAILLTSGARLELNSAAFLPLGALALSSLGLGLILGGLVLVYKRVDQLMGLLQFLLLGIFLVRFESLAWPWNILGYCLPLTPSVMTLRLLLGEGSVDVDGQFLFLLNWINTAVYLSFGVMFFKSALRKARKLGTLGIY</sequence>
<feature type="transmembrane region" description="Helical" evidence="1">
    <location>
        <begin position="142"/>
        <end position="158"/>
    </location>
</feature>
<dbReference type="PANTHER" id="PTHR43229">
    <property type="entry name" value="NODULATION PROTEIN J"/>
    <property type="match status" value="1"/>
</dbReference>
<dbReference type="AlphaFoldDB" id="A0A430RZM8"/>
<comment type="caution">
    <text evidence="2">The sequence shown here is derived from an EMBL/GenBank/DDBJ whole genome shotgun (WGS) entry which is preliminary data.</text>
</comment>
<evidence type="ECO:0000313" key="2">
    <source>
        <dbReference type="EMBL" id="RTH26630.1"/>
    </source>
</evidence>
<keyword evidence="1" id="KW-1133">Transmembrane helix</keyword>
<gene>
    <name evidence="2" type="ORF">CSW40_04565</name>
</gene>
<proteinExistence type="predicted"/>
<organism evidence="2 3">
    <name type="scientific">Thermus scotoductus</name>
    <dbReference type="NCBI Taxonomy" id="37636"/>
    <lineage>
        <taxon>Bacteria</taxon>
        <taxon>Thermotogati</taxon>
        <taxon>Deinococcota</taxon>
        <taxon>Deinococci</taxon>
        <taxon>Thermales</taxon>
        <taxon>Thermaceae</taxon>
        <taxon>Thermus</taxon>
    </lineage>
</organism>
<dbReference type="EMBL" id="PELW01000102">
    <property type="protein sequence ID" value="RTH26630.1"/>
    <property type="molecule type" value="Genomic_DNA"/>
</dbReference>
<evidence type="ECO:0008006" key="4">
    <source>
        <dbReference type="Google" id="ProtNLM"/>
    </source>
</evidence>